<evidence type="ECO:0000313" key="4">
    <source>
        <dbReference type="Proteomes" id="UP000642070"/>
    </source>
</evidence>
<dbReference type="EMBL" id="BMPI01000004">
    <property type="protein sequence ID" value="GGM10482.1"/>
    <property type="molecule type" value="Genomic_DNA"/>
</dbReference>
<dbReference type="PROSITE" id="PS51257">
    <property type="entry name" value="PROKAR_LIPOPROTEIN"/>
    <property type="match status" value="1"/>
</dbReference>
<protein>
    <recommendedName>
        <fullName evidence="5">Exo-alpha-sialidase</fullName>
    </recommendedName>
</protein>
<evidence type="ECO:0000256" key="1">
    <source>
        <dbReference type="SAM" id="MobiDB-lite"/>
    </source>
</evidence>
<feature type="compositionally biased region" description="Low complexity" evidence="1">
    <location>
        <begin position="24"/>
        <end position="36"/>
    </location>
</feature>
<dbReference type="Proteomes" id="UP000642070">
    <property type="component" value="Unassembled WGS sequence"/>
</dbReference>
<keyword evidence="4" id="KW-1185">Reference proteome</keyword>
<feature type="region of interest" description="Disordered" evidence="1">
    <location>
        <begin position="24"/>
        <end position="70"/>
    </location>
</feature>
<gene>
    <name evidence="3" type="ORF">GCM10007977_009560</name>
</gene>
<name>A0A917T4S4_9ACTN</name>
<keyword evidence="2" id="KW-0732">Signal</keyword>
<dbReference type="AlphaFoldDB" id="A0A917T4S4"/>
<evidence type="ECO:0000313" key="3">
    <source>
        <dbReference type="EMBL" id="GGM10482.1"/>
    </source>
</evidence>
<feature type="signal peptide" evidence="2">
    <location>
        <begin position="1"/>
        <end position="23"/>
    </location>
</feature>
<evidence type="ECO:0000256" key="2">
    <source>
        <dbReference type="SAM" id="SignalP"/>
    </source>
</evidence>
<proteinExistence type="predicted"/>
<accession>A0A917T4S4</accession>
<feature type="chain" id="PRO_5039150637" description="Exo-alpha-sialidase" evidence="2">
    <location>
        <begin position="24"/>
        <end position="381"/>
    </location>
</feature>
<evidence type="ECO:0008006" key="5">
    <source>
        <dbReference type="Google" id="ProtNLM"/>
    </source>
</evidence>
<reference evidence="3" key="1">
    <citation type="journal article" date="2014" name="Int. J. Syst. Evol. Microbiol.">
        <title>Complete genome sequence of Corynebacterium casei LMG S-19264T (=DSM 44701T), isolated from a smear-ripened cheese.</title>
        <authorList>
            <consortium name="US DOE Joint Genome Institute (JGI-PGF)"/>
            <person name="Walter F."/>
            <person name="Albersmeier A."/>
            <person name="Kalinowski J."/>
            <person name="Ruckert C."/>
        </authorList>
    </citation>
    <scope>NUCLEOTIDE SEQUENCE</scope>
    <source>
        <strain evidence="3">JCM 19831</strain>
    </source>
</reference>
<sequence>MVAVRRRAVVVALATVLTATLTAGGCRPQETPQAEEPAPDVSYEELPPAPTGSEDPHNRQNVVPVPKGTSPRAVEFADPDTGYALFSACVAGQSCEVGLVLTLDGGSSWVSRKLPFDDATEVDMRLGRGNVLILKAAPTGWFISRDTGRTFEKRPMEPAPVELNLTEPRYQASCPEVGASECPARQLTQVADDGTRAAITAKPPGSHAFTSIAVTDDNRMWVSSKVVDDTGPTVTVWYSSDGGKHWVADGSVHPLDPTADPKLVVDPSGTAVWLVGGRFAARRNGAGSWTEATAMRELSEVYSAEVLPRGRVLVATGQGVWLVDLEQKVRDPGARTIFRLRRLGQTTVLGYPAQQSGEVWLCAVQEKDGKCDWSRVAVSAR</sequence>
<dbReference type="SUPFAM" id="SSF110296">
    <property type="entry name" value="Oligoxyloglucan reducing end-specific cellobiohydrolase"/>
    <property type="match status" value="1"/>
</dbReference>
<organism evidence="3 4">
    <name type="scientific">Dactylosporangium sucinum</name>
    <dbReference type="NCBI Taxonomy" id="1424081"/>
    <lineage>
        <taxon>Bacteria</taxon>
        <taxon>Bacillati</taxon>
        <taxon>Actinomycetota</taxon>
        <taxon>Actinomycetes</taxon>
        <taxon>Micromonosporales</taxon>
        <taxon>Micromonosporaceae</taxon>
        <taxon>Dactylosporangium</taxon>
    </lineage>
</organism>
<reference evidence="3" key="2">
    <citation type="submission" date="2020-09" db="EMBL/GenBank/DDBJ databases">
        <authorList>
            <person name="Sun Q."/>
            <person name="Ohkuma M."/>
        </authorList>
    </citation>
    <scope>NUCLEOTIDE SEQUENCE</scope>
    <source>
        <strain evidence="3">JCM 19831</strain>
    </source>
</reference>
<dbReference type="CDD" id="cd15482">
    <property type="entry name" value="Sialidase_non-viral"/>
    <property type="match status" value="1"/>
</dbReference>
<comment type="caution">
    <text evidence="3">The sequence shown here is derived from an EMBL/GenBank/DDBJ whole genome shotgun (WGS) entry which is preliminary data.</text>
</comment>